<evidence type="ECO:0000256" key="1">
    <source>
        <dbReference type="ARBA" id="ARBA00004651"/>
    </source>
</evidence>
<feature type="transmembrane region" description="Helical" evidence="6">
    <location>
        <begin position="72"/>
        <end position="94"/>
    </location>
</feature>
<organism evidence="7 8">
    <name type="scientific">Sulfurospirillum halorespirans DSM 13726</name>
    <dbReference type="NCBI Taxonomy" id="1193502"/>
    <lineage>
        <taxon>Bacteria</taxon>
        <taxon>Pseudomonadati</taxon>
        <taxon>Campylobacterota</taxon>
        <taxon>Epsilonproteobacteria</taxon>
        <taxon>Campylobacterales</taxon>
        <taxon>Sulfurospirillaceae</taxon>
        <taxon>Sulfurospirillum</taxon>
    </lineage>
</organism>
<dbReference type="STRING" id="1193502.SHALO_2556"/>
<sequence>MPLELWTFLIAITLLTMTPGADTMIVIRNTLRGGARDGLVSSLGICLGLFVHATLSAVGISAILLYSATAFMLLKTIGALYLLWLGLSSLRSFWNAKRMHQKAVEKKPFSFWTSLHEGFLSNVLNPKAIIFYMAFLPQFISHDHSALAQSLFLALIHFIIGMIWLGLLIYTIVSTHSFITRKSVRQSLDAISGVVMIALGIRLFLEKR</sequence>
<evidence type="ECO:0000256" key="6">
    <source>
        <dbReference type="SAM" id="Phobius"/>
    </source>
</evidence>
<evidence type="ECO:0000256" key="4">
    <source>
        <dbReference type="ARBA" id="ARBA00022989"/>
    </source>
</evidence>
<evidence type="ECO:0000313" key="7">
    <source>
        <dbReference type="EMBL" id="AOO66315.1"/>
    </source>
</evidence>
<gene>
    <name evidence="7" type="ORF">SHALO_2556</name>
</gene>
<comment type="subcellular location">
    <subcellularLocation>
        <location evidence="1">Cell membrane</location>
        <topology evidence="1">Multi-pass membrane protein</topology>
    </subcellularLocation>
</comment>
<evidence type="ECO:0000256" key="3">
    <source>
        <dbReference type="ARBA" id="ARBA00022692"/>
    </source>
</evidence>
<dbReference type="KEGG" id="shal:SHALO_2556"/>
<dbReference type="InterPro" id="IPR001123">
    <property type="entry name" value="LeuE-type"/>
</dbReference>
<feature type="transmembrane region" description="Helical" evidence="6">
    <location>
        <begin position="6"/>
        <end position="27"/>
    </location>
</feature>
<keyword evidence="3 6" id="KW-0812">Transmembrane</keyword>
<keyword evidence="4 6" id="KW-1133">Transmembrane helix</keyword>
<dbReference type="RefSeq" id="WP_069478862.1">
    <property type="nucleotide sequence ID" value="NZ_CP017111.1"/>
</dbReference>
<dbReference type="PIRSF" id="PIRSF006324">
    <property type="entry name" value="LeuE"/>
    <property type="match status" value="1"/>
</dbReference>
<keyword evidence="2" id="KW-1003">Cell membrane</keyword>
<dbReference type="PATRIC" id="fig|1193502.14.peg.2589"/>
<evidence type="ECO:0000256" key="5">
    <source>
        <dbReference type="ARBA" id="ARBA00023136"/>
    </source>
</evidence>
<dbReference type="GO" id="GO:0015171">
    <property type="term" value="F:amino acid transmembrane transporter activity"/>
    <property type="evidence" value="ECO:0007669"/>
    <property type="project" value="TreeGrafter"/>
</dbReference>
<dbReference type="Proteomes" id="UP000094609">
    <property type="component" value="Chromosome"/>
</dbReference>
<dbReference type="EMBL" id="CP017111">
    <property type="protein sequence ID" value="AOO66315.1"/>
    <property type="molecule type" value="Genomic_DNA"/>
</dbReference>
<keyword evidence="8" id="KW-1185">Reference proteome</keyword>
<proteinExistence type="predicted"/>
<dbReference type="PANTHER" id="PTHR30086:SF20">
    <property type="entry name" value="ARGININE EXPORTER PROTEIN ARGO-RELATED"/>
    <property type="match status" value="1"/>
</dbReference>
<protein>
    <submittedName>
        <fullName evidence="7">Resistance to homoserine/threonine (RhtB) family transporter</fullName>
    </submittedName>
</protein>
<feature type="transmembrane region" description="Helical" evidence="6">
    <location>
        <begin position="39"/>
        <end position="66"/>
    </location>
</feature>
<dbReference type="GO" id="GO:0005886">
    <property type="term" value="C:plasma membrane"/>
    <property type="evidence" value="ECO:0007669"/>
    <property type="project" value="UniProtKB-SubCell"/>
</dbReference>
<evidence type="ECO:0000256" key="2">
    <source>
        <dbReference type="ARBA" id="ARBA00022475"/>
    </source>
</evidence>
<feature type="transmembrane region" description="Helical" evidence="6">
    <location>
        <begin position="187"/>
        <end position="205"/>
    </location>
</feature>
<keyword evidence="5 6" id="KW-0472">Membrane</keyword>
<name>A0A1D7TMV6_9BACT</name>
<feature type="transmembrane region" description="Helical" evidence="6">
    <location>
        <begin position="147"/>
        <end position="175"/>
    </location>
</feature>
<dbReference type="AlphaFoldDB" id="A0A1D7TMV6"/>
<reference evidence="8" key="1">
    <citation type="submission" date="2016-08" db="EMBL/GenBank/DDBJ databases">
        <title>Complete genome sequence of the organohalide-respiring Epsilonproteobacterium Sulfurospirillum halorespirans.</title>
        <authorList>
            <person name="Goris T."/>
            <person name="Zimmermann J."/>
            <person name="Schenz B."/>
            <person name="Lemos M."/>
            <person name="Hackermueller J."/>
            <person name="Diekert G."/>
        </authorList>
    </citation>
    <scope>NUCLEOTIDE SEQUENCE [LARGE SCALE GENOMIC DNA]</scope>
    <source>
        <strain>DSM 13726</strain>
        <strain evidence="8">PCE-M2</strain>
    </source>
</reference>
<dbReference type="PANTHER" id="PTHR30086">
    <property type="entry name" value="ARGININE EXPORTER PROTEIN ARGO"/>
    <property type="match status" value="1"/>
</dbReference>
<accession>A0A1D7TMV6</accession>
<dbReference type="Pfam" id="PF01810">
    <property type="entry name" value="LysE"/>
    <property type="match status" value="1"/>
</dbReference>
<evidence type="ECO:0000313" key="8">
    <source>
        <dbReference type="Proteomes" id="UP000094609"/>
    </source>
</evidence>